<accession>A0ABQ3F0T6</accession>
<evidence type="ECO:0000313" key="1">
    <source>
        <dbReference type="EMBL" id="GHB68268.1"/>
    </source>
</evidence>
<evidence type="ECO:0000313" key="2">
    <source>
        <dbReference type="Proteomes" id="UP000642673"/>
    </source>
</evidence>
<name>A0ABQ3F0T6_9ACTN</name>
<sequence>MSSAAICTVNGGYSYTRGVNESIGYAKCSPDTQNRTGQRSILLGLGSKGRIYSSRATVHRMPERAPDMNAGVR</sequence>
<reference evidence="2" key="1">
    <citation type="journal article" date="2019" name="Int. J. Syst. Evol. Microbiol.">
        <title>The Global Catalogue of Microorganisms (GCM) 10K type strain sequencing project: providing services to taxonomists for standard genome sequencing and annotation.</title>
        <authorList>
            <consortium name="The Broad Institute Genomics Platform"/>
            <consortium name="The Broad Institute Genome Sequencing Center for Infectious Disease"/>
            <person name="Wu L."/>
            <person name="Ma J."/>
        </authorList>
    </citation>
    <scope>NUCLEOTIDE SEQUENCE [LARGE SCALE GENOMIC DNA]</scope>
    <source>
        <strain evidence="2">JCM 4738</strain>
    </source>
</reference>
<gene>
    <name evidence="1" type="ORF">GCM10010347_42990</name>
</gene>
<keyword evidence="2" id="KW-1185">Reference proteome</keyword>
<dbReference type="Proteomes" id="UP000642673">
    <property type="component" value="Unassembled WGS sequence"/>
</dbReference>
<protein>
    <submittedName>
        <fullName evidence="1">Uncharacterized protein</fullName>
    </submittedName>
</protein>
<dbReference type="EMBL" id="BMVP01000008">
    <property type="protein sequence ID" value="GHB68268.1"/>
    <property type="molecule type" value="Genomic_DNA"/>
</dbReference>
<comment type="caution">
    <text evidence="1">The sequence shown here is derived from an EMBL/GenBank/DDBJ whole genome shotgun (WGS) entry which is preliminary data.</text>
</comment>
<organism evidence="1 2">
    <name type="scientific">Streptomyces cirratus</name>
    <dbReference type="NCBI Taxonomy" id="68187"/>
    <lineage>
        <taxon>Bacteria</taxon>
        <taxon>Bacillati</taxon>
        <taxon>Actinomycetota</taxon>
        <taxon>Actinomycetes</taxon>
        <taxon>Kitasatosporales</taxon>
        <taxon>Streptomycetaceae</taxon>
        <taxon>Streptomyces</taxon>
    </lineage>
</organism>
<proteinExistence type="predicted"/>